<dbReference type="Proteomes" id="UP001164539">
    <property type="component" value="Chromosome 14"/>
</dbReference>
<dbReference type="EMBL" id="CM051407">
    <property type="protein sequence ID" value="KAJ4701395.1"/>
    <property type="molecule type" value="Genomic_DNA"/>
</dbReference>
<comment type="caution">
    <text evidence="1">The sequence shown here is derived from an EMBL/GenBank/DDBJ whole genome shotgun (WGS) entry which is preliminary data.</text>
</comment>
<reference evidence="1 2" key="1">
    <citation type="journal article" date="2023" name="Science">
        <title>Complex scaffold remodeling in plant triterpene biosynthesis.</title>
        <authorList>
            <person name="De La Pena R."/>
            <person name="Hodgson H."/>
            <person name="Liu J.C."/>
            <person name="Stephenson M.J."/>
            <person name="Martin A.C."/>
            <person name="Owen C."/>
            <person name="Harkess A."/>
            <person name="Leebens-Mack J."/>
            <person name="Jimenez L.E."/>
            <person name="Osbourn A."/>
            <person name="Sattely E.S."/>
        </authorList>
    </citation>
    <scope>NUCLEOTIDE SEQUENCE [LARGE SCALE GENOMIC DNA]</scope>
    <source>
        <strain evidence="2">cv. JPN11</strain>
        <tissue evidence="1">Leaf</tissue>
    </source>
</reference>
<proteinExistence type="predicted"/>
<organism evidence="1 2">
    <name type="scientific">Melia azedarach</name>
    <name type="common">Chinaberry tree</name>
    <dbReference type="NCBI Taxonomy" id="155640"/>
    <lineage>
        <taxon>Eukaryota</taxon>
        <taxon>Viridiplantae</taxon>
        <taxon>Streptophyta</taxon>
        <taxon>Embryophyta</taxon>
        <taxon>Tracheophyta</taxon>
        <taxon>Spermatophyta</taxon>
        <taxon>Magnoliopsida</taxon>
        <taxon>eudicotyledons</taxon>
        <taxon>Gunneridae</taxon>
        <taxon>Pentapetalae</taxon>
        <taxon>rosids</taxon>
        <taxon>malvids</taxon>
        <taxon>Sapindales</taxon>
        <taxon>Meliaceae</taxon>
        <taxon>Melia</taxon>
    </lineage>
</organism>
<name>A0ACC1WQB6_MELAZ</name>
<protein>
    <submittedName>
        <fullName evidence="1">Ring finger protein</fullName>
    </submittedName>
</protein>
<evidence type="ECO:0000313" key="2">
    <source>
        <dbReference type="Proteomes" id="UP001164539"/>
    </source>
</evidence>
<evidence type="ECO:0000313" key="1">
    <source>
        <dbReference type="EMBL" id="KAJ4701395.1"/>
    </source>
</evidence>
<sequence>MTVTKQNPGPPIYTVLIYEHGSIVNFLLLFFLAVLPHATAQTGAPPPPPEGYSVLGPKFNPTMAIVMVVLVSAFFLMGFFSVYIRRCTERRLPRNNIDPYGAIIEGANRRSRRGGRGLDDSVISTFPTFLYSAIKGLKIGKGSLECAVCLNEFEDEETLRLIPKCSHVFHTNCIDAWLASHNTCPVCRANLVPQPGETPSCFVEIFNEPDSNSGAGEPEQSSGSSEGISQVEHRRDVESLDVNLINQQNRPPRSKSTGWRMSGLFPRSHSTGHSLVQPREDYERFTLRLPEEVRTQLMNSSLKRSKSCAFPRVRSSRRGFRSGSGGRNYHFYERFDRPSRSGHWGLSLTPRFMTRTGSVRTPKPAGEAVDVTCTPLKRFKSFKLLPFDHFHLSTEDDRNGERSSDRLRPNNQV</sequence>
<gene>
    <name evidence="1" type="ORF">OWV82_024647</name>
</gene>
<accession>A0ACC1WQB6</accession>
<keyword evidence="2" id="KW-1185">Reference proteome</keyword>